<gene>
    <name evidence="2" type="ORF">PEVE_00018043</name>
</gene>
<evidence type="ECO:0000313" key="2">
    <source>
        <dbReference type="EMBL" id="CAH3187953.1"/>
    </source>
</evidence>
<name>A0ABN8SDX8_9CNID</name>
<evidence type="ECO:0008006" key="4">
    <source>
        <dbReference type="Google" id="ProtNLM"/>
    </source>
</evidence>
<sequence length="97" mass="11671">MFMFSRRFVSPYHCFLLVFGHGMYYISYGTDSAHEDRRKTQDDCRHSAQPRPRERPRNFENRRLKQSCYTQGKNYGMGVPLLRCRLTIMDTRIGEER</sequence>
<keyword evidence="3" id="KW-1185">Reference proteome</keyword>
<feature type="non-terminal residue" evidence="2">
    <location>
        <position position="97"/>
    </location>
</feature>
<comment type="caution">
    <text evidence="2">The sequence shown here is derived from an EMBL/GenBank/DDBJ whole genome shotgun (WGS) entry which is preliminary data.</text>
</comment>
<reference evidence="2 3" key="1">
    <citation type="submission" date="2022-05" db="EMBL/GenBank/DDBJ databases">
        <authorList>
            <consortium name="Genoscope - CEA"/>
            <person name="William W."/>
        </authorList>
    </citation>
    <scope>NUCLEOTIDE SEQUENCE [LARGE SCALE GENOMIC DNA]</scope>
</reference>
<protein>
    <recommendedName>
        <fullName evidence="4">Secreted protein</fullName>
    </recommendedName>
</protein>
<dbReference type="Proteomes" id="UP001159427">
    <property type="component" value="Unassembled WGS sequence"/>
</dbReference>
<dbReference type="EMBL" id="CALNXI010002462">
    <property type="protein sequence ID" value="CAH3187953.1"/>
    <property type="molecule type" value="Genomic_DNA"/>
</dbReference>
<proteinExistence type="predicted"/>
<organism evidence="2 3">
    <name type="scientific">Porites evermanni</name>
    <dbReference type="NCBI Taxonomy" id="104178"/>
    <lineage>
        <taxon>Eukaryota</taxon>
        <taxon>Metazoa</taxon>
        <taxon>Cnidaria</taxon>
        <taxon>Anthozoa</taxon>
        <taxon>Hexacorallia</taxon>
        <taxon>Scleractinia</taxon>
        <taxon>Fungiina</taxon>
        <taxon>Poritidae</taxon>
        <taxon>Porites</taxon>
    </lineage>
</organism>
<evidence type="ECO:0000256" key="1">
    <source>
        <dbReference type="SAM" id="MobiDB-lite"/>
    </source>
</evidence>
<feature type="region of interest" description="Disordered" evidence="1">
    <location>
        <begin position="36"/>
        <end position="60"/>
    </location>
</feature>
<evidence type="ECO:0000313" key="3">
    <source>
        <dbReference type="Proteomes" id="UP001159427"/>
    </source>
</evidence>
<accession>A0ABN8SDX8</accession>